<keyword evidence="5" id="KW-1185">Reference proteome</keyword>
<dbReference type="SMART" id="SM00248">
    <property type="entry name" value="ANK"/>
    <property type="match status" value="5"/>
</dbReference>
<accession>A0AAV8UL94</accession>
<dbReference type="InterPro" id="IPR036770">
    <property type="entry name" value="Ankyrin_rpt-contain_sf"/>
</dbReference>
<dbReference type="PROSITE" id="PS50088">
    <property type="entry name" value="ANK_REPEAT"/>
    <property type="match status" value="3"/>
</dbReference>
<organism evidence="4 5">
    <name type="scientific">Rhodosorus marinus</name>
    <dbReference type="NCBI Taxonomy" id="101924"/>
    <lineage>
        <taxon>Eukaryota</taxon>
        <taxon>Rhodophyta</taxon>
        <taxon>Stylonematophyceae</taxon>
        <taxon>Stylonematales</taxon>
        <taxon>Stylonemataceae</taxon>
        <taxon>Rhodosorus</taxon>
    </lineage>
</organism>
<dbReference type="EMBL" id="JAMWBK010000010">
    <property type="protein sequence ID" value="KAJ8901883.1"/>
    <property type="molecule type" value="Genomic_DNA"/>
</dbReference>
<feature type="repeat" description="ANK" evidence="3">
    <location>
        <begin position="158"/>
        <end position="190"/>
    </location>
</feature>
<name>A0AAV8UL94_9RHOD</name>
<dbReference type="Pfam" id="PF13606">
    <property type="entry name" value="Ank_3"/>
    <property type="match status" value="1"/>
</dbReference>
<dbReference type="PROSITE" id="PS50297">
    <property type="entry name" value="ANK_REP_REGION"/>
    <property type="match status" value="3"/>
</dbReference>
<feature type="repeat" description="ANK" evidence="3">
    <location>
        <begin position="125"/>
        <end position="157"/>
    </location>
</feature>
<keyword evidence="1" id="KW-0677">Repeat</keyword>
<keyword evidence="2 3" id="KW-0040">ANK repeat</keyword>
<evidence type="ECO:0000256" key="3">
    <source>
        <dbReference type="PROSITE-ProRule" id="PRU00023"/>
    </source>
</evidence>
<dbReference type="Pfam" id="PF12796">
    <property type="entry name" value="Ank_2"/>
    <property type="match status" value="2"/>
</dbReference>
<evidence type="ECO:0000256" key="1">
    <source>
        <dbReference type="ARBA" id="ARBA00022737"/>
    </source>
</evidence>
<reference evidence="4 5" key="1">
    <citation type="journal article" date="2023" name="Nat. Commun.">
        <title>Origin of minicircular mitochondrial genomes in red algae.</title>
        <authorList>
            <person name="Lee Y."/>
            <person name="Cho C.H."/>
            <person name="Lee Y.M."/>
            <person name="Park S.I."/>
            <person name="Yang J.H."/>
            <person name="West J.A."/>
            <person name="Bhattacharya D."/>
            <person name="Yoon H.S."/>
        </authorList>
    </citation>
    <scope>NUCLEOTIDE SEQUENCE [LARGE SCALE GENOMIC DNA]</scope>
    <source>
        <strain evidence="4 5">CCMP1338</strain>
        <tissue evidence="4">Whole cell</tissue>
    </source>
</reference>
<dbReference type="SUPFAM" id="SSF48403">
    <property type="entry name" value="Ankyrin repeat"/>
    <property type="match status" value="1"/>
</dbReference>
<comment type="caution">
    <text evidence="4">The sequence shown here is derived from an EMBL/GenBank/DDBJ whole genome shotgun (WGS) entry which is preliminary data.</text>
</comment>
<evidence type="ECO:0000313" key="4">
    <source>
        <dbReference type="EMBL" id="KAJ8901883.1"/>
    </source>
</evidence>
<dbReference type="Gene3D" id="1.25.40.20">
    <property type="entry name" value="Ankyrin repeat-containing domain"/>
    <property type="match status" value="3"/>
</dbReference>
<evidence type="ECO:0000256" key="2">
    <source>
        <dbReference type="ARBA" id="ARBA00023043"/>
    </source>
</evidence>
<dbReference type="PRINTS" id="PR01415">
    <property type="entry name" value="ANKYRIN"/>
</dbReference>
<dbReference type="PANTHER" id="PTHR24134">
    <property type="entry name" value="ANKYRIN REPEAT-CONTAINING PROTEIN DDB_G0279043"/>
    <property type="match status" value="1"/>
</dbReference>
<protein>
    <recommendedName>
        <fullName evidence="6">26S proteasome non-ATPase regulatory subunit 10</fullName>
    </recommendedName>
</protein>
<evidence type="ECO:0008006" key="6">
    <source>
        <dbReference type="Google" id="ProtNLM"/>
    </source>
</evidence>
<feature type="repeat" description="ANK" evidence="3">
    <location>
        <begin position="49"/>
        <end position="81"/>
    </location>
</feature>
<dbReference type="Proteomes" id="UP001157974">
    <property type="component" value="Unassembled WGS sequence"/>
</dbReference>
<gene>
    <name evidence="4" type="ORF">NDN08_004088</name>
</gene>
<proteinExistence type="predicted"/>
<dbReference type="AlphaFoldDB" id="A0AAV8UL94"/>
<dbReference type="InterPro" id="IPR002110">
    <property type="entry name" value="Ankyrin_rpt"/>
</dbReference>
<sequence>MATWLDGSKVSTGRSCVDRRDADGLRGWLEGFGDDGAKRLKALNERDEDGRTMLHWAATTGDVRIVEILLKYDAKIDVSDEEGTTVLHSACACDHEKVVRLLLDKLAVDNGDAAVQKLVRAGTSSKITALHYAAGRGNVMLIQLLAQAQAKINAGDKYGNTPLFRAVGKNHNEAASLLISLGADVERENKAGDTVMHIACENGNDRIVRQLIDLNGMELLEVQNEDKKTPLDVVDTNYKKQLIMFLQGGG</sequence>
<evidence type="ECO:0000313" key="5">
    <source>
        <dbReference type="Proteomes" id="UP001157974"/>
    </source>
</evidence>
<dbReference type="PANTHER" id="PTHR24134:SF9">
    <property type="entry name" value="ANKYRIN REPEAT AND SOCS BOX PROTEIN 8"/>
    <property type="match status" value="1"/>
</dbReference>